<sequence>MKSTFHPQLADLPRLVLIGLILQLGFTSQLLASGPEPVKHAKEIPDKQFASISGKVTSADDGGELPGVNVLIKGTAQGTVTDIEGNYRIEAPSTETVLVFSSIGFITQEVTVGSQTEINIVMATDIQALEEIVVVGYGTQKRTTVTGSISTMDGKEIAEVPVPNISQSLAGRLAGVSMRPNGGQPGYDNPDIHIRGIVTTGNNQPLVVVDGVRRDNIRQIDPSSIESITVLKDAAAVAPFGIGGANGVILITTKRGESGTPVVRLNSSYGIQKPTYLPKMLNGRDYMALQNEGYYNLTPDGTTPPNDPELIANYEQLHRDDPWRYPNSNFTDIFNTNVPIQNHNIELSGGNEIVDYHVGAGFFDQQGIFDPVGYRRYNYNVSLGLQATPTTTVRVSLQGAIEHTDEVDADEETSGHLFRSFYKFVPTQSLIYPEGDKWGESSANTPVGVLRSDGYRKSDMNTLLSSISVEQELPFIEGLSIRGVFSYDPNQRNDKLWHIPFIYHKIDLSQQPYTYTEAISLQEGTGQPYTWLELENRRSANFTYQGYINYNRTFGAHSLSGLIVAEARKSSNDWFRTRRNNFAVEIDEISLGSSNKLDYDNAGSSGTGSELGYVYRLGYAYKDKYIVEASGRYDGHYSFAPGSRWGYFPAFSAAWRISEEAFMEKYGNIDNLKLRASWGRSGNLPYIDGQLAAFQYLAGYDLRGNAYAFGNGTLVQGSNVPREPNPEITWEISTKFDIGIDLTMWNGQFDVALDYFHEDRTGMLLAPQVTLPVEYGLSLSQENKGEMNNNGFELNIGTQKLLNNGMQLAFTGNLSYSMNNMIEVFETDAERNNPNRTKVGQPFGSPYGYKSLGLFSTADDTNGDGIINAADGYTIEQFGELHPGDIRYADLSGPEGVPDGKIDANDETVIGYPVYPAMTFGLTSALDWKGFDVSLFLQGSSMSSINLRQFMTVPFENNGSNTSYEYYDNRWTPDNQDAKYPRATPSPYANNTKDSDFWWINSSYLRLKTAIIGYTFPKQLTDRLKIGSVRLYVTGQNLLTFSGIKHIDPELGYDDRETAYPVMKSTTFGLDITF</sequence>
<keyword evidence="5 7" id="KW-0472">Membrane</keyword>
<dbReference type="Pfam" id="PF13715">
    <property type="entry name" value="CarbopepD_reg_2"/>
    <property type="match status" value="1"/>
</dbReference>
<comment type="similarity">
    <text evidence="7">Belongs to the TonB-dependent receptor family.</text>
</comment>
<dbReference type="InterPro" id="IPR012910">
    <property type="entry name" value="Plug_dom"/>
</dbReference>
<dbReference type="Gene3D" id="2.40.170.20">
    <property type="entry name" value="TonB-dependent receptor, beta-barrel domain"/>
    <property type="match status" value="1"/>
</dbReference>
<dbReference type="NCBIfam" id="TIGR04056">
    <property type="entry name" value="OMP_RagA_SusC"/>
    <property type="match status" value="1"/>
</dbReference>
<reference evidence="9" key="1">
    <citation type="journal article" date="2023" name="Comput. Struct. Biotechnol. J.">
        <title>Discovery of a novel marine Bacteroidetes with a rich repertoire of carbohydrate-active enzymes.</title>
        <authorList>
            <person name="Chen B."/>
            <person name="Liu G."/>
            <person name="Chen Q."/>
            <person name="Wang H."/>
            <person name="Liu L."/>
            <person name="Tang K."/>
        </authorList>
    </citation>
    <scope>NUCLEOTIDE SEQUENCE</scope>
    <source>
        <strain evidence="9">TK19036</strain>
    </source>
</reference>
<dbReference type="NCBIfam" id="TIGR04057">
    <property type="entry name" value="SusC_RagA_signa"/>
    <property type="match status" value="1"/>
</dbReference>
<dbReference type="PROSITE" id="PS52016">
    <property type="entry name" value="TONB_DEPENDENT_REC_3"/>
    <property type="match status" value="1"/>
</dbReference>
<keyword evidence="9" id="KW-0675">Receptor</keyword>
<keyword evidence="4 7" id="KW-0812">Transmembrane</keyword>
<dbReference type="Pfam" id="PF07715">
    <property type="entry name" value="Plug"/>
    <property type="match status" value="1"/>
</dbReference>
<accession>A0AA49GK84</accession>
<dbReference type="InterPro" id="IPR039426">
    <property type="entry name" value="TonB-dep_rcpt-like"/>
</dbReference>
<dbReference type="InterPro" id="IPR008969">
    <property type="entry name" value="CarboxyPept-like_regulatory"/>
</dbReference>
<dbReference type="InterPro" id="IPR037066">
    <property type="entry name" value="Plug_dom_sf"/>
</dbReference>
<dbReference type="InterPro" id="IPR023996">
    <property type="entry name" value="TonB-dep_OMP_SusC/RagA"/>
</dbReference>
<dbReference type="InterPro" id="IPR023997">
    <property type="entry name" value="TonB-dep_OMP_SusC/RagA_CS"/>
</dbReference>
<organism evidence="9">
    <name type="scientific">Roseihalotalea indica</name>
    <dbReference type="NCBI Taxonomy" id="2867963"/>
    <lineage>
        <taxon>Bacteria</taxon>
        <taxon>Pseudomonadati</taxon>
        <taxon>Bacteroidota</taxon>
        <taxon>Cytophagia</taxon>
        <taxon>Cytophagales</taxon>
        <taxon>Catalimonadaceae</taxon>
        <taxon>Roseihalotalea</taxon>
    </lineage>
</organism>
<evidence type="ECO:0000256" key="7">
    <source>
        <dbReference type="PROSITE-ProRule" id="PRU01360"/>
    </source>
</evidence>
<evidence type="ECO:0000256" key="2">
    <source>
        <dbReference type="ARBA" id="ARBA00022448"/>
    </source>
</evidence>
<proteinExistence type="inferred from homology"/>
<evidence type="ECO:0000256" key="1">
    <source>
        <dbReference type="ARBA" id="ARBA00004571"/>
    </source>
</evidence>
<evidence type="ECO:0000259" key="8">
    <source>
        <dbReference type="Pfam" id="PF07715"/>
    </source>
</evidence>
<feature type="domain" description="TonB-dependent receptor plug" evidence="8">
    <location>
        <begin position="144"/>
        <end position="248"/>
    </location>
</feature>
<keyword evidence="3 7" id="KW-1134">Transmembrane beta strand</keyword>
<evidence type="ECO:0000256" key="5">
    <source>
        <dbReference type="ARBA" id="ARBA00023136"/>
    </source>
</evidence>
<evidence type="ECO:0000256" key="4">
    <source>
        <dbReference type="ARBA" id="ARBA00022692"/>
    </source>
</evidence>
<dbReference type="Gene3D" id="2.170.130.10">
    <property type="entry name" value="TonB-dependent receptor, plug domain"/>
    <property type="match status" value="1"/>
</dbReference>
<dbReference type="EMBL" id="CP120682">
    <property type="protein sequence ID" value="WKN36352.1"/>
    <property type="molecule type" value="Genomic_DNA"/>
</dbReference>
<keyword evidence="6 7" id="KW-0998">Cell outer membrane</keyword>
<dbReference type="GO" id="GO:0009279">
    <property type="term" value="C:cell outer membrane"/>
    <property type="evidence" value="ECO:0007669"/>
    <property type="project" value="UniProtKB-SubCell"/>
</dbReference>
<dbReference type="SUPFAM" id="SSF56935">
    <property type="entry name" value="Porins"/>
    <property type="match status" value="1"/>
</dbReference>
<dbReference type="FunFam" id="2.170.130.10:FF:000003">
    <property type="entry name" value="SusC/RagA family TonB-linked outer membrane protein"/>
    <property type="match status" value="1"/>
</dbReference>
<dbReference type="InterPro" id="IPR036942">
    <property type="entry name" value="Beta-barrel_TonB_sf"/>
</dbReference>
<evidence type="ECO:0000313" key="9">
    <source>
        <dbReference type="EMBL" id="WKN36352.1"/>
    </source>
</evidence>
<gene>
    <name evidence="9" type="ORF">K4G66_28740</name>
</gene>
<evidence type="ECO:0000256" key="3">
    <source>
        <dbReference type="ARBA" id="ARBA00022452"/>
    </source>
</evidence>
<comment type="subcellular location">
    <subcellularLocation>
        <location evidence="1 7">Cell outer membrane</location>
        <topology evidence="1 7">Multi-pass membrane protein</topology>
    </subcellularLocation>
</comment>
<protein>
    <submittedName>
        <fullName evidence="9">TonB-dependent receptor</fullName>
    </submittedName>
</protein>
<dbReference type="AlphaFoldDB" id="A0AA49GK84"/>
<keyword evidence="2 7" id="KW-0813">Transport</keyword>
<name>A0AA49GK84_9BACT</name>
<dbReference type="SUPFAM" id="SSF49464">
    <property type="entry name" value="Carboxypeptidase regulatory domain-like"/>
    <property type="match status" value="1"/>
</dbReference>
<dbReference type="Gene3D" id="2.60.40.1120">
    <property type="entry name" value="Carboxypeptidase-like, regulatory domain"/>
    <property type="match status" value="1"/>
</dbReference>
<reference evidence="9" key="2">
    <citation type="journal article" date="2024" name="Antonie Van Leeuwenhoek">
        <title>Roseihalotalea indica gen. nov., sp. nov., a halophilic Bacteroidetes from mesopelagic Southwest Indian Ocean with higher carbohydrate metabolic potential.</title>
        <authorList>
            <person name="Chen B."/>
            <person name="Zhang M."/>
            <person name="Lin D."/>
            <person name="Ye J."/>
            <person name="Tang K."/>
        </authorList>
    </citation>
    <scope>NUCLEOTIDE SEQUENCE</scope>
    <source>
        <strain evidence="9">TK19036</strain>
    </source>
</reference>
<evidence type="ECO:0000256" key="6">
    <source>
        <dbReference type="ARBA" id="ARBA00023237"/>
    </source>
</evidence>